<protein>
    <submittedName>
        <fullName evidence="2">Uncharacterized protein</fullName>
    </submittedName>
</protein>
<dbReference type="EMBL" id="JANHAX010000001">
    <property type="protein sequence ID" value="MDQ2089010.1"/>
    <property type="molecule type" value="Genomic_DNA"/>
</dbReference>
<dbReference type="Proteomes" id="UP001226762">
    <property type="component" value="Unassembled WGS sequence"/>
</dbReference>
<sequence length="159" mass="17332">MSQVEELEGRITAALDRIAKGLDGLSSDGGGEADELERVKAELEDEKLASAQLEERIKALHEKQDDQLAELETRATEQAEMLERLDGELQRLRKANDQLRAANSALREANEQGVGEPHLINKAMLAELEALRAARAADAAETQAVLQSLDHLLKAGEDA</sequence>
<dbReference type="AlphaFoldDB" id="A0AAE3WAM7"/>
<gene>
    <name evidence="2" type="ORF">NO357_03735</name>
</gene>
<name>A0AAE3WAM7_9RHOB</name>
<keyword evidence="1" id="KW-0175">Coiled coil</keyword>
<dbReference type="RefSeq" id="WP_306734265.1">
    <property type="nucleotide sequence ID" value="NZ_JANHAX010000001.1"/>
</dbReference>
<proteinExistence type="predicted"/>
<evidence type="ECO:0000256" key="1">
    <source>
        <dbReference type="SAM" id="Coils"/>
    </source>
</evidence>
<comment type="caution">
    <text evidence="2">The sequence shown here is derived from an EMBL/GenBank/DDBJ whole genome shotgun (WGS) entry which is preliminary data.</text>
</comment>
<keyword evidence="3" id="KW-1185">Reference proteome</keyword>
<organism evidence="2 3">
    <name type="scientific">Marimonas arenosa</name>
    <dbReference type="NCBI Taxonomy" id="1795305"/>
    <lineage>
        <taxon>Bacteria</taxon>
        <taxon>Pseudomonadati</taxon>
        <taxon>Pseudomonadota</taxon>
        <taxon>Alphaproteobacteria</taxon>
        <taxon>Rhodobacterales</taxon>
        <taxon>Paracoccaceae</taxon>
        <taxon>Marimonas</taxon>
    </lineage>
</organism>
<evidence type="ECO:0000313" key="2">
    <source>
        <dbReference type="EMBL" id="MDQ2089010.1"/>
    </source>
</evidence>
<feature type="coiled-coil region" evidence="1">
    <location>
        <begin position="33"/>
        <end position="112"/>
    </location>
</feature>
<reference evidence="2" key="1">
    <citation type="submission" date="2022-07" db="EMBL/GenBank/DDBJ databases">
        <authorList>
            <person name="Otstavnykh N."/>
            <person name="Isaeva M."/>
            <person name="Bystritskaya E."/>
        </authorList>
    </citation>
    <scope>NUCLEOTIDE SEQUENCE</scope>
    <source>
        <strain evidence="2">KCTC 52189</strain>
    </source>
</reference>
<evidence type="ECO:0000313" key="3">
    <source>
        <dbReference type="Proteomes" id="UP001226762"/>
    </source>
</evidence>
<accession>A0AAE3WAM7</accession>
<reference evidence="2" key="2">
    <citation type="submission" date="2023-02" db="EMBL/GenBank/DDBJ databases">
        <title>'Rhodoalgimonas zhirmunskyi' gen. nov., isolated from a red alga.</title>
        <authorList>
            <person name="Nedashkovskaya O.I."/>
            <person name="Otstavnykh N.Y."/>
            <person name="Bystritskaya E.P."/>
            <person name="Balabanova L.A."/>
            <person name="Isaeva M.P."/>
        </authorList>
    </citation>
    <scope>NUCLEOTIDE SEQUENCE</scope>
    <source>
        <strain evidence="2">KCTC 52189</strain>
    </source>
</reference>